<evidence type="ECO:0000256" key="5">
    <source>
        <dbReference type="ARBA" id="ARBA00023242"/>
    </source>
</evidence>
<sequence length="461" mass="50879">MDDYGSVNAFDAHSLPMRFRSAADGVEYMLATSVARHMGRSLVDLFRTYPGLHRRQARDDEWMFLVGKGECFTTKATLVRAAEIELLAARTANKETPSAADALMQQPLLIQHIVTPQLPDDAEPSKTLAATAPKQSLYCFTPFERGDERPSVARRHAVQKPRNVFSSLFRVLGAGPASEALQTVAAVEEVLVPIRIDLDIDGFKYKDSFVWNLRDQLVTPEDFATMLCEDNELPRQLFHTLIVDSISKQLIEFASFNEMANTSSLPRFDDRRVPIKLDVQYGQIALSDQIEWDIFDPDNSPEEFAAHYCAELSLPSEYIPTIAHLIHEQVIAHRKLAITGDSHAAADLGLVGFPPVRIGPSAEDWTPHMEVFDPADLERVQQQRDREVASRRGATSSRRSAAAAAAAALTGATGSGFVAGSGVVTPTAGKVWVMPVHHDSGSTIAAHGSHDNRRRSEHKLY</sequence>
<evidence type="ECO:0000313" key="8">
    <source>
        <dbReference type="Proteomes" id="UP000008743"/>
    </source>
</evidence>
<evidence type="ECO:0000256" key="6">
    <source>
        <dbReference type="SAM" id="MobiDB-lite"/>
    </source>
</evidence>
<keyword evidence="3" id="KW-0805">Transcription regulation</keyword>
<gene>
    <name evidence="7" type="ORF">CAOG_005281</name>
</gene>
<dbReference type="Proteomes" id="UP000008743">
    <property type="component" value="Unassembled WGS sequence"/>
</dbReference>
<evidence type="ECO:0000313" key="7">
    <source>
        <dbReference type="EMBL" id="KJE94668.1"/>
    </source>
</evidence>
<dbReference type="InterPro" id="IPR048664">
    <property type="entry name" value="INI1_DNA-bd"/>
</dbReference>
<dbReference type="PhylomeDB" id="A0A0D2WT09"/>
<evidence type="ECO:0000256" key="4">
    <source>
        <dbReference type="ARBA" id="ARBA00023163"/>
    </source>
</evidence>
<feature type="compositionally biased region" description="Basic residues" evidence="6">
    <location>
        <begin position="452"/>
        <end position="461"/>
    </location>
</feature>
<dbReference type="OrthoDB" id="515064at2759"/>
<dbReference type="Pfam" id="PF04855">
    <property type="entry name" value="SNF5"/>
    <property type="match status" value="1"/>
</dbReference>
<protein>
    <submittedName>
        <fullName evidence="7">Uncharacterized protein</fullName>
    </submittedName>
</protein>
<dbReference type="EMBL" id="KE346367">
    <property type="protein sequence ID" value="KJE94668.1"/>
    <property type="molecule type" value="Genomic_DNA"/>
</dbReference>
<evidence type="ECO:0000256" key="1">
    <source>
        <dbReference type="ARBA" id="ARBA00004123"/>
    </source>
</evidence>
<reference evidence="8" key="1">
    <citation type="submission" date="2011-02" db="EMBL/GenBank/DDBJ databases">
        <title>The Genome Sequence of Capsaspora owczarzaki ATCC 30864.</title>
        <authorList>
            <person name="Russ C."/>
            <person name="Cuomo C."/>
            <person name="Burger G."/>
            <person name="Gray M.W."/>
            <person name="Holland P.W.H."/>
            <person name="King N."/>
            <person name="Lang F.B.F."/>
            <person name="Roger A.J."/>
            <person name="Ruiz-Trillo I."/>
            <person name="Young S.K."/>
            <person name="Zeng Q."/>
            <person name="Gargeya S."/>
            <person name="Alvarado L."/>
            <person name="Berlin A."/>
            <person name="Chapman S.B."/>
            <person name="Chen Z."/>
            <person name="Freedman E."/>
            <person name="Gellesch M."/>
            <person name="Goldberg J."/>
            <person name="Griggs A."/>
            <person name="Gujja S."/>
            <person name="Heilman E."/>
            <person name="Heiman D."/>
            <person name="Howarth C."/>
            <person name="Mehta T."/>
            <person name="Neiman D."/>
            <person name="Pearson M."/>
            <person name="Roberts A."/>
            <person name="Saif S."/>
            <person name="Shea T."/>
            <person name="Shenoy N."/>
            <person name="Sisk P."/>
            <person name="Stolte C."/>
            <person name="Sykes S."/>
            <person name="White J."/>
            <person name="Yandava C."/>
            <person name="Haas B."/>
            <person name="Nusbaum C."/>
            <person name="Birren B."/>
        </authorList>
    </citation>
    <scope>NUCLEOTIDE SEQUENCE</scope>
    <source>
        <strain evidence="8">ATCC 30864</strain>
    </source>
</reference>
<keyword evidence="8" id="KW-1185">Reference proteome</keyword>
<dbReference type="STRING" id="595528.A0A0D2WT09"/>
<keyword evidence="4" id="KW-0804">Transcription</keyword>
<feature type="region of interest" description="Disordered" evidence="6">
    <location>
        <begin position="441"/>
        <end position="461"/>
    </location>
</feature>
<dbReference type="InParanoid" id="A0A0D2WT09"/>
<dbReference type="GO" id="GO:0000228">
    <property type="term" value="C:nuclear chromosome"/>
    <property type="evidence" value="ECO:0007669"/>
    <property type="project" value="InterPro"/>
</dbReference>
<organism evidence="7 8">
    <name type="scientific">Capsaspora owczarzaki (strain ATCC 30864)</name>
    <dbReference type="NCBI Taxonomy" id="595528"/>
    <lineage>
        <taxon>Eukaryota</taxon>
        <taxon>Filasterea</taxon>
        <taxon>Capsaspora</taxon>
    </lineage>
</organism>
<dbReference type="AlphaFoldDB" id="A0A0D2WT09"/>
<dbReference type="eggNOG" id="KOG1649">
    <property type="taxonomic scope" value="Eukaryota"/>
</dbReference>
<proteinExistence type="inferred from homology"/>
<dbReference type="InterPro" id="IPR006939">
    <property type="entry name" value="SNF5"/>
</dbReference>
<evidence type="ECO:0000256" key="2">
    <source>
        <dbReference type="ARBA" id="ARBA00010239"/>
    </source>
</evidence>
<comment type="similarity">
    <text evidence="2">Belongs to the SNF5 family.</text>
</comment>
<keyword evidence="5" id="KW-0539">Nucleus</keyword>
<name>A0A0D2WT09_CAPO3</name>
<dbReference type="OMA" id="PPWVPTM"/>
<comment type="subcellular location">
    <subcellularLocation>
        <location evidence="1">Nucleus</location>
    </subcellularLocation>
</comment>
<dbReference type="PANTHER" id="PTHR10019">
    <property type="entry name" value="SNF5"/>
    <property type="match status" value="1"/>
</dbReference>
<dbReference type="GO" id="GO:0006338">
    <property type="term" value="P:chromatin remodeling"/>
    <property type="evidence" value="ECO:0007669"/>
    <property type="project" value="InterPro"/>
</dbReference>
<accession>A0A0D2WT09</accession>
<dbReference type="CDD" id="cd21086">
    <property type="entry name" value="WH_NTD_SMARCB1"/>
    <property type="match status" value="1"/>
</dbReference>
<evidence type="ECO:0000256" key="3">
    <source>
        <dbReference type="ARBA" id="ARBA00023015"/>
    </source>
</evidence>